<dbReference type="OrthoDB" id="5936191at2759"/>
<protein>
    <submittedName>
        <fullName evidence="1">Uncharacterized protein</fullName>
    </submittedName>
</protein>
<evidence type="ECO:0000313" key="2">
    <source>
        <dbReference type="Proteomes" id="UP000054630"/>
    </source>
</evidence>
<comment type="caution">
    <text evidence="1">The sequence shown here is derived from an EMBL/GenBank/DDBJ whole genome shotgun (WGS) entry which is preliminary data.</text>
</comment>
<dbReference type="Proteomes" id="UP000054630">
    <property type="component" value="Unassembled WGS sequence"/>
</dbReference>
<organism evidence="1 2">
    <name type="scientific">Trichinella nelsoni</name>
    <dbReference type="NCBI Taxonomy" id="6336"/>
    <lineage>
        <taxon>Eukaryota</taxon>
        <taxon>Metazoa</taxon>
        <taxon>Ecdysozoa</taxon>
        <taxon>Nematoda</taxon>
        <taxon>Enoplea</taxon>
        <taxon>Dorylaimia</taxon>
        <taxon>Trichinellida</taxon>
        <taxon>Trichinellidae</taxon>
        <taxon>Trichinella</taxon>
    </lineage>
</organism>
<dbReference type="EMBL" id="JYDL01000096">
    <property type="protein sequence ID" value="KRX16956.1"/>
    <property type="molecule type" value="Genomic_DNA"/>
</dbReference>
<name>A0A0V0RRA0_9BILA</name>
<keyword evidence="2" id="KW-1185">Reference proteome</keyword>
<evidence type="ECO:0000313" key="1">
    <source>
        <dbReference type="EMBL" id="KRX16956.1"/>
    </source>
</evidence>
<dbReference type="AlphaFoldDB" id="A0A0V0RRA0"/>
<proteinExistence type="predicted"/>
<gene>
    <name evidence="1" type="ORF">T07_8901</name>
</gene>
<accession>A0A0V0RRA0</accession>
<reference evidence="1 2" key="1">
    <citation type="submission" date="2015-01" db="EMBL/GenBank/DDBJ databases">
        <title>Evolution of Trichinella species and genotypes.</title>
        <authorList>
            <person name="Korhonen P.K."/>
            <person name="Edoardo P."/>
            <person name="Giuseppe L.R."/>
            <person name="Gasser R.B."/>
        </authorList>
    </citation>
    <scope>NUCLEOTIDE SEQUENCE [LARGE SCALE GENOMIC DNA]</scope>
    <source>
        <strain evidence="1">ISS37</strain>
    </source>
</reference>
<sequence length="121" mass="13750">MKIRSVTNSLHFCGSTSPTYCITGVYGTSAISIYVSPFTSVLRSIECQHAFTFHLQISVLPNTQYVEYGKVKIFLQYSVKMQFKIKIMKIILIAKSPIKCYKVADQSEQDKNPNNMKSILQ</sequence>